<name>X1L5B7_9ZZZZ</name>
<evidence type="ECO:0000259" key="5">
    <source>
        <dbReference type="PROSITE" id="PS50109"/>
    </source>
</evidence>
<comment type="catalytic activity">
    <reaction evidence="1">
        <text>ATP + protein L-histidine = ADP + protein N-phospho-L-histidine.</text>
        <dbReference type="EC" id="2.7.13.3"/>
    </reaction>
</comment>
<protein>
    <recommendedName>
        <fullName evidence="2">histidine kinase</fullName>
        <ecNumber evidence="2">2.7.13.3</ecNumber>
    </recommendedName>
</protein>
<dbReference type="GO" id="GO:0000155">
    <property type="term" value="F:phosphorelay sensor kinase activity"/>
    <property type="evidence" value="ECO:0007669"/>
    <property type="project" value="TreeGrafter"/>
</dbReference>
<evidence type="ECO:0000256" key="3">
    <source>
        <dbReference type="ARBA" id="ARBA00022679"/>
    </source>
</evidence>
<dbReference type="PROSITE" id="PS50109">
    <property type="entry name" value="HIS_KIN"/>
    <property type="match status" value="1"/>
</dbReference>
<dbReference type="InterPro" id="IPR036890">
    <property type="entry name" value="HATPase_C_sf"/>
</dbReference>
<dbReference type="InterPro" id="IPR011006">
    <property type="entry name" value="CheY-like_superfamily"/>
</dbReference>
<dbReference type="InterPro" id="IPR004358">
    <property type="entry name" value="Sig_transdc_His_kin-like_C"/>
</dbReference>
<dbReference type="SUPFAM" id="SSF55874">
    <property type="entry name" value="ATPase domain of HSP90 chaperone/DNA topoisomerase II/histidine kinase"/>
    <property type="match status" value="1"/>
</dbReference>
<dbReference type="InterPro" id="IPR003594">
    <property type="entry name" value="HATPase_dom"/>
</dbReference>
<dbReference type="InterPro" id="IPR001789">
    <property type="entry name" value="Sig_transdc_resp-reg_receiver"/>
</dbReference>
<dbReference type="EC" id="2.7.13.3" evidence="2"/>
<keyword evidence="4" id="KW-0418">Kinase</keyword>
<dbReference type="InterPro" id="IPR005467">
    <property type="entry name" value="His_kinase_dom"/>
</dbReference>
<evidence type="ECO:0000313" key="7">
    <source>
        <dbReference type="EMBL" id="GAI14527.1"/>
    </source>
</evidence>
<dbReference type="EMBL" id="BARV01006562">
    <property type="protein sequence ID" value="GAI14527.1"/>
    <property type="molecule type" value="Genomic_DNA"/>
</dbReference>
<dbReference type="PRINTS" id="PR00344">
    <property type="entry name" value="BCTRLSENSOR"/>
</dbReference>
<evidence type="ECO:0000259" key="6">
    <source>
        <dbReference type="PROSITE" id="PS50110"/>
    </source>
</evidence>
<accession>X1L5B7</accession>
<evidence type="ECO:0000256" key="2">
    <source>
        <dbReference type="ARBA" id="ARBA00012438"/>
    </source>
</evidence>
<keyword evidence="3" id="KW-0808">Transferase</keyword>
<dbReference type="GO" id="GO:0005886">
    <property type="term" value="C:plasma membrane"/>
    <property type="evidence" value="ECO:0007669"/>
    <property type="project" value="TreeGrafter"/>
</dbReference>
<dbReference type="PANTHER" id="PTHR43047:SF72">
    <property type="entry name" value="OSMOSENSING HISTIDINE PROTEIN KINASE SLN1"/>
    <property type="match status" value="1"/>
</dbReference>
<dbReference type="Gene3D" id="3.40.50.2300">
    <property type="match status" value="1"/>
</dbReference>
<dbReference type="SMART" id="SM00387">
    <property type="entry name" value="HATPase_c"/>
    <property type="match status" value="1"/>
</dbReference>
<proteinExistence type="predicted"/>
<dbReference type="AlphaFoldDB" id="X1L5B7"/>
<comment type="caution">
    <text evidence="7">The sequence shown here is derived from an EMBL/GenBank/DDBJ whole genome shotgun (WGS) entry which is preliminary data.</text>
</comment>
<gene>
    <name evidence="7" type="ORF">S06H3_13435</name>
</gene>
<feature type="domain" description="Histidine kinase" evidence="5">
    <location>
        <begin position="1"/>
        <end position="99"/>
    </location>
</feature>
<feature type="domain" description="Response regulatory" evidence="6">
    <location>
        <begin position="121"/>
        <end position="237"/>
    </location>
</feature>
<evidence type="ECO:0000256" key="1">
    <source>
        <dbReference type="ARBA" id="ARBA00000085"/>
    </source>
</evidence>
<dbReference type="PROSITE" id="PS50110">
    <property type="entry name" value="RESPONSE_REGULATORY"/>
    <property type="match status" value="1"/>
</dbReference>
<dbReference type="Gene3D" id="3.30.565.10">
    <property type="entry name" value="Histidine kinase-like ATPase, C-terminal domain"/>
    <property type="match status" value="1"/>
</dbReference>
<dbReference type="SUPFAM" id="SSF52172">
    <property type="entry name" value="CheY-like"/>
    <property type="match status" value="1"/>
</dbReference>
<feature type="non-terminal residue" evidence="7">
    <location>
        <position position="1"/>
    </location>
</feature>
<dbReference type="SMART" id="SM00448">
    <property type="entry name" value="REC"/>
    <property type="match status" value="1"/>
</dbReference>
<dbReference type="CDD" id="cd17546">
    <property type="entry name" value="REC_hyHK_CKI1_RcsC-like"/>
    <property type="match status" value="1"/>
</dbReference>
<reference evidence="7" key="1">
    <citation type="journal article" date="2014" name="Front. Microbiol.">
        <title>High frequency of phylogenetically diverse reductive dehalogenase-homologous genes in deep subseafloor sedimentary metagenomes.</title>
        <authorList>
            <person name="Kawai M."/>
            <person name="Futagami T."/>
            <person name="Toyoda A."/>
            <person name="Takaki Y."/>
            <person name="Nishi S."/>
            <person name="Hori S."/>
            <person name="Arai W."/>
            <person name="Tsubouchi T."/>
            <person name="Morono Y."/>
            <person name="Uchiyama I."/>
            <person name="Ito T."/>
            <person name="Fujiyama A."/>
            <person name="Inagaki F."/>
            <person name="Takami H."/>
        </authorList>
    </citation>
    <scope>NUCLEOTIDE SEQUENCE</scope>
    <source>
        <strain evidence="7">Expedition CK06-06</strain>
    </source>
</reference>
<evidence type="ECO:0000256" key="4">
    <source>
        <dbReference type="ARBA" id="ARBA00022777"/>
    </source>
</evidence>
<dbReference type="Pfam" id="PF02518">
    <property type="entry name" value="HATPase_c"/>
    <property type="match status" value="1"/>
</dbReference>
<dbReference type="PANTHER" id="PTHR43047">
    <property type="entry name" value="TWO-COMPONENT HISTIDINE PROTEIN KINASE"/>
    <property type="match status" value="1"/>
</dbReference>
<sequence>IINAETEMKLAHGKGKLLIKAETVGNTIRVSFQDDGPGIAQENMLKLFDPFFTTREIGQGTGLGLSVCHGIIREHNGRIYVESKLGKGATFVVEIPIVVEEKQLGLVKPAVEEPKEVAKGRILVVDDELAVREFLTKLLVGKGHEVDSIDNASDALTKIKNERYSVILLDVKMPGISGIDLYQRVQKIAKSLARRIIFMTGDVMGIDTRDFLSKTGAHYVSKPISVDELVKTINKVLD</sequence>
<organism evidence="7">
    <name type="scientific">marine sediment metagenome</name>
    <dbReference type="NCBI Taxonomy" id="412755"/>
    <lineage>
        <taxon>unclassified sequences</taxon>
        <taxon>metagenomes</taxon>
        <taxon>ecological metagenomes</taxon>
    </lineage>
</organism>
<dbReference type="Pfam" id="PF00072">
    <property type="entry name" value="Response_reg"/>
    <property type="match status" value="1"/>
</dbReference>
<dbReference type="GO" id="GO:0009927">
    <property type="term" value="F:histidine phosphotransfer kinase activity"/>
    <property type="evidence" value="ECO:0007669"/>
    <property type="project" value="TreeGrafter"/>
</dbReference>